<keyword evidence="3" id="KW-0158">Chromosome</keyword>
<comment type="similarity">
    <text evidence="2">Belongs to the CND3 (condensin subunit 3) family.</text>
</comment>
<evidence type="ECO:0000256" key="4">
    <source>
        <dbReference type="ARBA" id="ARBA00022618"/>
    </source>
</evidence>
<feature type="compositionally biased region" description="Polar residues" evidence="8">
    <location>
        <begin position="135"/>
        <end position="162"/>
    </location>
</feature>
<feature type="region of interest" description="Disordered" evidence="8">
    <location>
        <begin position="602"/>
        <end position="629"/>
    </location>
</feature>
<proteinExistence type="inferred from homology"/>
<evidence type="ECO:0000256" key="7">
    <source>
        <dbReference type="ARBA" id="ARBA00023306"/>
    </source>
</evidence>
<evidence type="ECO:0000259" key="9">
    <source>
        <dbReference type="Pfam" id="PF12719"/>
    </source>
</evidence>
<dbReference type="Gene3D" id="1.25.10.10">
    <property type="entry name" value="Leucine-rich Repeat Variant"/>
    <property type="match status" value="1"/>
</dbReference>
<dbReference type="GO" id="GO:0000796">
    <property type="term" value="C:condensin complex"/>
    <property type="evidence" value="ECO:0007669"/>
    <property type="project" value="InterPro"/>
</dbReference>
<feature type="compositionally biased region" description="Basic and acidic residues" evidence="8">
    <location>
        <begin position="979"/>
        <end position="988"/>
    </location>
</feature>
<feature type="compositionally biased region" description="Acidic residues" evidence="8">
    <location>
        <begin position="167"/>
        <end position="188"/>
    </location>
</feature>
<evidence type="ECO:0000313" key="11">
    <source>
        <dbReference type="Proteomes" id="UP000650833"/>
    </source>
</evidence>
<organism evidence="10 11">
    <name type="scientific">Mucor plumbeus</name>
    <dbReference type="NCBI Taxonomy" id="97098"/>
    <lineage>
        <taxon>Eukaryota</taxon>
        <taxon>Fungi</taxon>
        <taxon>Fungi incertae sedis</taxon>
        <taxon>Mucoromycota</taxon>
        <taxon>Mucoromycotina</taxon>
        <taxon>Mucoromycetes</taxon>
        <taxon>Mucorales</taxon>
        <taxon>Mucorineae</taxon>
        <taxon>Mucoraceae</taxon>
        <taxon>Mucor</taxon>
    </lineage>
</organism>
<evidence type="ECO:0000256" key="3">
    <source>
        <dbReference type="ARBA" id="ARBA00022454"/>
    </source>
</evidence>
<dbReference type="InterPro" id="IPR027165">
    <property type="entry name" value="CND3"/>
</dbReference>
<evidence type="ECO:0000256" key="2">
    <source>
        <dbReference type="ARBA" id="ARBA00006533"/>
    </source>
</evidence>
<feature type="compositionally biased region" description="Polar residues" evidence="8">
    <location>
        <begin position="608"/>
        <end position="629"/>
    </location>
</feature>
<gene>
    <name evidence="10" type="ORF">INT46_008283</name>
</gene>
<feature type="compositionally biased region" description="Acidic residues" evidence="8">
    <location>
        <begin position="199"/>
        <end position="212"/>
    </location>
</feature>
<keyword evidence="7" id="KW-0131">Cell cycle</keyword>
<dbReference type="SUPFAM" id="SSF48371">
    <property type="entry name" value="ARM repeat"/>
    <property type="match status" value="1"/>
</dbReference>
<evidence type="ECO:0000313" key="10">
    <source>
        <dbReference type="EMBL" id="KAG2215049.1"/>
    </source>
</evidence>
<protein>
    <recommendedName>
        <fullName evidence="9">Nuclear condensin complex subunit 3 C-terminal domain-containing protein</fullName>
    </recommendedName>
</protein>
<dbReference type="InterPro" id="IPR016024">
    <property type="entry name" value="ARM-type_fold"/>
</dbReference>
<dbReference type="EMBL" id="JAEPRC010000015">
    <property type="protein sequence ID" value="KAG2215049.1"/>
    <property type="molecule type" value="Genomic_DNA"/>
</dbReference>
<evidence type="ECO:0000256" key="6">
    <source>
        <dbReference type="ARBA" id="ARBA00023067"/>
    </source>
</evidence>
<dbReference type="GO" id="GO:0007076">
    <property type="term" value="P:mitotic chromosome condensation"/>
    <property type="evidence" value="ECO:0007669"/>
    <property type="project" value="InterPro"/>
</dbReference>
<dbReference type="Pfam" id="PF12719">
    <property type="entry name" value="Cnd3"/>
    <property type="match status" value="1"/>
</dbReference>
<accession>A0A8H7VHT9</accession>
<feature type="region of interest" description="Disordered" evidence="8">
    <location>
        <begin position="127"/>
        <end position="214"/>
    </location>
</feature>
<keyword evidence="11" id="KW-1185">Reference proteome</keyword>
<evidence type="ECO:0000256" key="5">
    <source>
        <dbReference type="ARBA" id="ARBA00022776"/>
    </source>
</evidence>
<keyword evidence="5" id="KW-0498">Mitosis</keyword>
<sequence>MVKRKAPIDPNVLEESTMDKETALTDMKERVVEIFMTAQQPDAVLRAESIKLRDIQIGCCYNSPRIVGEPEDIDYETEVVFLKLIFRMVNIVIKAKRKEPTADRVQRFIAYYLQFIQTKDEEAKNKARQKRKGLFNTSSPATQLKTSEEVQGSTEADTSNPDNNDKDNEDTVMEDEKSDYEDAVEAETAENSQVASIEENTDEDEDDEDEEHETLTSRFVESLLRHLFQGFADSKASIRIRCCQIIALSISSMGELDEDLYQDLKRHLFEGHIDREASVRAQAVTALCRLQSDTEVNPIDGQTIHEKLMWSVRHDSSSEVRRLILFNIDVTTDTLPYIIKSIRDPDDINRRVVYLKPLSSLDDFRQLNFEERQEVLKWGLNDRNELVRKAATKMFAENWIKHAGRNLIEFLERLEATKPAMSDLIEKLFKEFFKIRSDVFKETVFDDEFWSNLSGESALLARMMIEYLQNEDEEDERLDKILPSVTVHVMNLENYYNLYQQYNNADDNSFNYEYIIVQMLDIALCLDYADEMGRKKMFNLLRDILRSYEVIDEHLERILKVFRRISIDERDFTRSIIEIISDIQEEAAVPYLDMEDDVTTKKAKLDENSTNSPIAETPKSTTNTEEIDNSQDVASQELDKLVAKLRCLNICKRMLENSYEPLTDNSILYGLLNDLIVPAVQDGDSLLRQEGLHCLGLCCTLDKGLAQHNVALFINCIKNGHEVLVKKAVRTLGDILLMYGVDAMSEHLADTHDIRAVFEFGLDHDNTEIQSLTTQSLCKLMLFNRYTDDDLLRLMVLLYFFPKTEMDEHSNMIHQCLAYFFPAYCFSSLDHQKSISNITIAALEELCNVYEDLDKDENMTNPKQIAEMLADWNDPRKLTKAQTQNAVLLGDQDFTAPGKLAVQALTIIYIEEEGLKRKTMCTFVTRLYLNEAANSDLVEIKKQILQINKEKPLKLLPARKAMAKIVDTIDAIVVPEEQQQNKDKKSPEEQQQNEDEPDSDKEQDSEQVDANSDENLENESEEEIESGSDLENEDNENS</sequence>
<feature type="domain" description="Nuclear condensin complex subunit 3 C-terminal" evidence="9">
    <location>
        <begin position="646"/>
        <end position="929"/>
    </location>
</feature>
<dbReference type="PANTHER" id="PTHR14418">
    <property type="entry name" value="CONDENSIN COMPLEX SUBUNIT 3-RELATED"/>
    <property type="match status" value="1"/>
</dbReference>
<feature type="compositionally biased region" description="Acidic residues" evidence="8">
    <location>
        <begin position="991"/>
        <end position="1038"/>
    </location>
</feature>
<evidence type="ECO:0000256" key="1">
    <source>
        <dbReference type="ARBA" id="ARBA00004286"/>
    </source>
</evidence>
<comment type="subcellular location">
    <subcellularLocation>
        <location evidence="1">Chromosome</location>
    </subcellularLocation>
</comment>
<dbReference type="InterPro" id="IPR011989">
    <property type="entry name" value="ARM-like"/>
</dbReference>
<dbReference type="InterPro" id="IPR025977">
    <property type="entry name" value="Cnd3_C"/>
</dbReference>
<feature type="region of interest" description="Disordered" evidence="8">
    <location>
        <begin position="974"/>
        <end position="1038"/>
    </location>
</feature>
<dbReference type="AlphaFoldDB" id="A0A8H7VHT9"/>
<dbReference type="OrthoDB" id="27187at2759"/>
<dbReference type="GO" id="GO:0000793">
    <property type="term" value="C:condensed chromosome"/>
    <property type="evidence" value="ECO:0007669"/>
    <property type="project" value="TreeGrafter"/>
</dbReference>
<keyword evidence="6" id="KW-0226">DNA condensation</keyword>
<comment type="caution">
    <text evidence="10">The sequence shown here is derived from an EMBL/GenBank/DDBJ whole genome shotgun (WGS) entry which is preliminary data.</text>
</comment>
<evidence type="ECO:0000256" key="8">
    <source>
        <dbReference type="SAM" id="MobiDB-lite"/>
    </source>
</evidence>
<name>A0A8H7VHT9_9FUNG</name>
<keyword evidence="4" id="KW-0132">Cell division</keyword>
<dbReference type="PANTHER" id="PTHR14418:SF5">
    <property type="entry name" value="CONDENSIN COMPLEX SUBUNIT 3"/>
    <property type="match status" value="1"/>
</dbReference>
<dbReference type="Proteomes" id="UP000650833">
    <property type="component" value="Unassembled WGS sequence"/>
</dbReference>
<reference evidence="10" key="1">
    <citation type="submission" date="2020-12" db="EMBL/GenBank/DDBJ databases">
        <title>Metabolic potential, ecology and presence of endohyphal bacteria is reflected in genomic diversity of Mucoromycotina.</title>
        <authorList>
            <person name="Muszewska A."/>
            <person name="Okrasinska A."/>
            <person name="Steczkiewicz K."/>
            <person name="Drgas O."/>
            <person name="Orlowska M."/>
            <person name="Perlinska-Lenart U."/>
            <person name="Aleksandrzak-Piekarczyk T."/>
            <person name="Szatraj K."/>
            <person name="Zielenkiewicz U."/>
            <person name="Pilsyk S."/>
            <person name="Malc E."/>
            <person name="Mieczkowski P."/>
            <person name="Kruszewska J.S."/>
            <person name="Biernat P."/>
            <person name="Pawlowska J."/>
        </authorList>
    </citation>
    <scope>NUCLEOTIDE SEQUENCE</scope>
    <source>
        <strain evidence="10">CBS 226.32</strain>
    </source>
</reference>
<dbReference type="GO" id="GO:0051301">
    <property type="term" value="P:cell division"/>
    <property type="evidence" value="ECO:0007669"/>
    <property type="project" value="UniProtKB-KW"/>
</dbReference>